<dbReference type="PANTHER" id="PTHR31126:SF1">
    <property type="entry name" value="TYROSINE SPECIFIC PROTEIN PHOSPHATASES DOMAIN-CONTAINING PROTEIN"/>
    <property type="match status" value="1"/>
</dbReference>
<dbReference type="InterPro" id="IPR055214">
    <property type="entry name" value="PTP-NADK"/>
</dbReference>
<dbReference type="EMBL" id="JAEKLZ010000258">
    <property type="protein sequence ID" value="MBW8727184.1"/>
    <property type="molecule type" value="Genomic_DNA"/>
</dbReference>
<dbReference type="PANTHER" id="PTHR31126">
    <property type="entry name" value="TYROSINE-PROTEIN PHOSPHATASE"/>
    <property type="match status" value="1"/>
</dbReference>
<dbReference type="PROSITE" id="PS50056">
    <property type="entry name" value="TYR_PHOSPHATASE_2"/>
    <property type="match status" value="1"/>
</dbReference>
<dbReference type="AlphaFoldDB" id="A0A952FR61"/>
<evidence type="ECO:0000313" key="3">
    <source>
        <dbReference type="EMBL" id="MBW8727184.1"/>
    </source>
</evidence>
<dbReference type="InterPro" id="IPR000387">
    <property type="entry name" value="Tyr_Pase_dom"/>
</dbReference>
<sequence>MTEAVPDQSRKGRGRLADALDSWIVDHCVFRTFVNTRVEIAPGVWRSGQPLPYQIRGMARDGIRTIINLRGPRDCGSYRREAEACRRYGITLVDVTTKSRDAPKVSVLHQIKRALETAEYPILVHCKSGSDRAGLVAALILMTRGNLPPAEALKQLHWRYLHFKKSPTGLLDRFIEAYAEANAREPIAFWDWVDTAYDRKKVKASFTPSGLATMIVDRVLGRE</sequence>
<dbReference type="Pfam" id="PF22741">
    <property type="entry name" value="PTP-NADK"/>
    <property type="match status" value="1"/>
</dbReference>
<dbReference type="Proteomes" id="UP000700706">
    <property type="component" value="Unassembled WGS sequence"/>
</dbReference>
<protein>
    <submittedName>
        <fullName evidence="3">Tyrosine-protein phosphatase</fullName>
    </submittedName>
</protein>
<gene>
    <name evidence="3" type="ORF">JF625_18815</name>
</gene>
<proteinExistence type="inferred from homology"/>
<name>A0A952FR61_9PROT</name>
<dbReference type="Gene3D" id="3.90.190.10">
    <property type="entry name" value="Protein tyrosine phosphatase superfamily"/>
    <property type="match status" value="1"/>
</dbReference>
<evidence type="ECO:0000259" key="2">
    <source>
        <dbReference type="PROSITE" id="PS50056"/>
    </source>
</evidence>
<feature type="domain" description="Tyrosine specific protein phosphatases" evidence="2">
    <location>
        <begin position="105"/>
        <end position="157"/>
    </location>
</feature>
<organism evidence="3 4">
    <name type="scientific">Inquilinus limosus</name>
    <dbReference type="NCBI Taxonomy" id="171674"/>
    <lineage>
        <taxon>Bacteria</taxon>
        <taxon>Pseudomonadati</taxon>
        <taxon>Pseudomonadota</taxon>
        <taxon>Alphaproteobacteria</taxon>
        <taxon>Rhodospirillales</taxon>
        <taxon>Rhodospirillaceae</taxon>
        <taxon>Inquilinus</taxon>
    </lineage>
</organism>
<reference evidence="3" key="1">
    <citation type="submission" date="2020-06" db="EMBL/GenBank/DDBJ databases">
        <title>Stable isotope informed genome-resolved metagenomics uncovers potential trophic interactions in rhizosphere soil.</title>
        <authorList>
            <person name="Starr E.P."/>
            <person name="Shi S."/>
            <person name="Blazewicz S.J."/>
            <person name="Koch B.J."/>
            <person name="Probst A.J."/>
            <person name="Hungate B.A."/>
            <person name="Pett-Ridge J."/>
            <person name="Firestone M.K."/>
            <person name="Banfield J.F."/>
        </authorList>
    </citation>
    <scope>NUCLEOTIDE SEQUENCE</scope>
    <source>
        <strain evidence="3">YM_69_17</strain>
    </source>
</reference>
<evidence type="ECO:0000313" key="4">
    <source>
        <dbReference type="Proteomes" id="UP000700706"/>
    </source>
</evidence>
<comment type="caution">
    <text evidence="3">The sequence shown here is derived from an EMBL/GenBank/DDBJ whole genome shotgun (WGS) entry which is preliminary data.</text>
</comment>
<dbReference type="GO" id="GO:0016791">
    <property type="term" value="F:phosphatase activity"/>
    <property type="evidence" value="ECO:0007669"/>
    <property type="project" value="TreeGrafter"/>
</dbReference>
<accession>A0A952FR61</accession>
<dbReference type="InterPro" id="IPR029021">
    <property type="entry name" value="Prot-tyrosine_phosphatase-like"/>
</dbReference>
<dbReference type="SUPFAM" id="SSF52799">
    <property type="entry name" value="(Phosphotyrosine protein) phosphatases II"/>
    <property type="match status" value="1"/>
</dbReference>
<comment type="similarity">
    <text evidence="1">Belongs to the protein-tyrosine phosphatase family.</text>
</comment>
<evidence type="ECO:0000256" key="1">
    <source>
        <dbReference type="ARBA" id="ARBA00009580"/>
    </source>
</evidence>